<keyword evidence="1" id="KW-0472">Membrane</keyword>
<dbReference type="OrthoDB" id="9797976at2"/>
<dbReference type="KEGG" id="kpf:IX53_01795"/>
<proteinExistence type="predicted"/>
<dbReference type="InterPro" id="IPR007563">
    <property type="entry name" value="DUF554"/>
</dbReference>
<dbReference type="PANTHER" id="PTHR36111">
    <property type="entry name" value="INNER MEMBRANE PROTEIN-RELATED"/>
    <property type="match status" value="1"/>
</dbReference>
<keyword evidence="1" id="KW-0812">Transmembrane</keyword>
<feature type="transmembrane region" description="Helical" evidence="1">
    <location>
        <begin position="175"/>
        <end position="196"/>
    </location>
</feature>
<feature type="transmembrane region" description="Helical" evidence="1">
    <location>
        <begin position="203"/>
        <end position="221"/>
    </location>
</feature>
<feature type="transmembrane region" description="Helical" evidence="1">
    <location>
        <begin position="6"/>
        <end position="27"/>
    </location>
</feature>
<keyword evidence="1" id="KW-1133">Transmembrane helix</keyword>
<feature type="transmembrane region" description="Helical" evidence="1">
    <location>
        <begin position="34"/>
        <end position="52"/>
    </location>
</feature>
<dbReference type="PANTHER" id="PTHR36111:SF2">
    <property type="entry name" value="INNER MEMBRANE PROTEIN"/>
    <property type="match status" value="1"/>
</dbReference>
<name>A0A0G2Z567_9BACT</name>
<gene>
    <name evidence="2" type="ORF">IX53_01795</name>
</gene>
<accession>A0A0G2Z567</accession>
<organism evidence="2 3">
    <name type="scientific">Kosmotoga pacifica</name>
    <dbReference type="NCBI Taxonomy" id="1330330"/>
    <lineage>
        <taxon>Bacteria</taxon>
        <taxon>Thermotogati</taxon>
        <taxon>Thermotogota</taxon>
        <taxon>Thermotogae</taxon>
        <taxon>Kosmotogales</taxon>
        <taxon>Kosmotogaceae</taxon>
        <taxon>Kosmotoga</taxon>
    </lineage>
</organism>
<evidence type="ECO:0000313" key="3">
    <source>
        <dbReference type="Proteomes" id="UP000035159"/>
    </source>
</evidence>
<dbReference type="EMBL" id="CP011232">
    <property type="protein sequence ID" value="AKI96760.1"/>
    <property type="molecule type" value="Genomic_DNA"/>
</dbReference>
<sequence length="223" mass="23643">MLNISVIVNTVAVLIGSVAGILGGKWLPKKYREVLFKVIGLLTIGLGIKMFFEYHNALVVLGSMAFGGILGEAFELEDKIGKLTGKERNENFVTGFITATLLFVAGPMTMIGSIKAGVEGNNEIIFLKSFMDGISSLMLAASFGAGVLFSAVSVYVVQGTLVSLASVLSFLQEPIYLGDFSGTGGLILLGLGIRLLEIKEIKVGNFFPALIISPILTYISGLL</sequence>
<dbReference type="AlphaFoldDB" id="A0A0G2Z567"/>
<evidence type="ECO:0000313" key="2">
    <source>
        <dbReference type="EMBL" id="AKI96760.1"/>
    </source>
</evidence>
<protein>
    <submittedName>
        <fullName evidence="2">Membrane protein</fullName>
    </submittedName>
</protein>
<evidence type="ECO:0000256" key="1">
    <source>
        <dbReference type="SAM" id="Phobius"/>
    </source>
</evidence>
<feature type="transmembrane region" description="Helical" evidence="1">
    <location>
        <begin position="92"/>
        <end position="114"/>
    </location>
</feature>
<dbReference type="Pfam" id="PF04474">
    <property type="entry name" value="DUF554"/>
    <property type="match status" value="1"/>
</dbReference>
<dbReference type="Proteomes" id="UP000035159">
    <property type="component" value="Chromosome"/>
</dbReference>
<feature type="transmembrane region" description="Helical" evidence="1">
    <location>
        <begin position="134"/>
        <end position="155"/>
    </location>
</feature>
<keyword evidence="3" id="KW-1185">Reference proteome</keyword>
<dbReference type="PATRIC" id="fig|1330330.3.peg.367"/>
<reference evidence="2 3" key="1">
    <citation type="submission" date="2015-04" db="EMBL/GenBank/DDBJ databases">
        <title>Complete Genome Sequence of Kosmotoga pacifica SLHLJ1.</title>
        <authorList>
            <person name="Jiang L.J."/>
            <person name="Shao Z.Z."/>
            <person name="Jebbar M."/>
        </authorList>
    </citation>
    <scope>NUCLEOTIDE SEQUENCE [LARGE SCALE GENOMIC DNA]</scope>
    <source>
        <strain evidence="2 3">SLHLJ1</strain>
    </source>
</reference>
<dbReference type="RefSeq" id="WP_047753895.1">
    <property type="nucleotide sequence ID" value="NZ_CAJUHA010000004.1"/>
</dbReference>